<evidence type="ECO:0000313" key="3">
    <source>
        <dbReference type="RefSeq" id="XP_040962793.1"/>
    </source>
</evidence>
<dbReference type="InterPro" id="IPR044824">
    <property type="entry name" value="MAIN-like"/>
</dbReference>
<sequence length="247" mass="27529">MARLINDDPHISDAANNMGSYRVLRGRVNGIGYLPDERLMPYLEQAGFWSAALIWTFDLRYDLISALVERSPPETYTFHFSCGECTVTLEDVALQLGLPIDESPITGIITFAEPTVLCYSLLGDSPDDDESNFSGLKFTWLKGNFGHLSANATEGELMCAARAYIIHIIRGVLMPDSNNNKVHIMHLPLLADLSNVRSYSWGFAVLTVLYRELCRTTKPAVVDMGGCLTLLQSWALYRMLFLASISH</sequence>
<name>A0ABM3B6W0_GOSHI</name>
<evidence type="ECO:0000313" key="2">
    <source>
        <dbReference type="Proteomes" id="UP000818029"/>
    </source>
</evidence>
<accession>A0ABM3B6W0</accession>
<dbReference type="GeneID" id="121224141"/>
<gene>
    <name evidence="3" type="primary">LOC121224141</name>
</gene>
<keyword evidence="2" id="KW-1185">Reference proteome</keyword>
<dbReference type="Proteomes" id="UP000818029">
    <property type="component" value="Chromosome D12"/>
</dbReference>
<dbReference type="PANTHER" id="PTHR46033:SF8">
    <property type="entry name" value="PROTEIN MAINTENANCE OF MERISTEMS-LIKE"/>
    <property type="match status" value="1"/>
</dbReference>
<dbReference type="PANTHER" id="PTHR46033">
    <property type="entry name" value="PROTEIN MAIN-LIKE 2"/>
    <property type="match status" value="1"/>
</dbReference>
<dbReference type="InterPro" id="IPR019557">
    <property type="entry name" value="AminoTfrase-like_pln_mobile"/>
</dbReference>
<dbReference type="RefSeq" id="XP_040962793.1">
    <property type="nucleotide sequence ID" value="XM_041106859.1"/>
</dbReference>
<evidence type="ECO:0000259" key="1">
    <source>
        <dbReference type="Pfam" id="PF10536"/>
    </source>
</evidence>
<organism evidence="2 3">
    <name type="scientific">Gossypium hirsutum</name>
    <name type="common">Upland cotton</name>
    <name type="synonym">Gossypium mexicanum</name>
    <dbReference type="NCBI Taxonomy" id="3635"/>
    <lineage>
        <taxon>Eukaryota</taxon>
        <taxon>Viridiplantae</taxon>
        <taxon>Streptophyta</taxon>
        <taxon>Embryophyta</taxon>
        <taxon>Tracheophyta</taxon>
        <taxon>Spermatophyta</taxon>
        <taxon>Magnoliopsida</taxon>
        <taxon>eudicotyledons</taxon>
        <taxon>Gunneridae</taxon>
        <taxon>Pentapetalae</taxon>
        <taxon>rosids</taxon>
        <taxon>malvids</taxon>
        <taxon>Malvales</taxon>
        <taxon>Malvaceae</taxon>
        <taxon>Malvoideae</taxon>
        <taxon>Gossypium</taxon>
    </lineage>
</organism>
<reference evidence="3" key="2">
    <citation type="submission" date="2025-08" db="UniProtKB">
        <authorList>
            <consortium name="RefSeq"/>
        </authorList>
    </citation>
    <scope>IDENTIFICATION</scope>
</reference>
<reference evidence="2" key="1">
    <citation type="journal article" date="2020" name="Nat. Genet.">
        <title>Genomic diversifications of five Gossypium allopolyploid species and their impact on cotton improvement.</title>
        <authorList>
            <person name="Chen Z.J."/>
            <person name="Sreedasyam A."/>
            <person name="Ando A."/>
            <person name="Song Q."/>
            <person name="De Santiago L.M."/>
            <person name="Hulse-Kemp A.M."/>
            <person name="Ding M."/>
            <person name="Ye W."/>
            <person name="Kirkbride R.C."/>
            <person name="Jenkins J."/>
            <person name="Plott C."/>
            <person name="Lovell J."/>
            <person name="Lin Y.M."/>
            <person name="Vaughn R."/>
            <person name="Liu B."/>
            <person name="Simpson S."/>
            <person name="Scheffler B.E."/>
            <person name="Wen L."/>
            <person name="Saski C.A."/>
            <person name="Grover C.E."/>
            <person name="Hu G."/>
            <person name="Conover J.L."/>
            <person name="Carlson J.W."/>
            <person name="Shu S."/>
            <person name="Boston L.B."/>
            <person name="Williams M."/>
            <person name="Peterson D.G."/>
            <person name="McGee K."/>
            <person name="Jones D.C."/>
            <person name="Wendel J.F."/>
            <person name="Stelly D.M."/>
            <person name="Grimwood J."/>
            <person name="Schmutz J."/>
        </authorList>
    </citation>
    <scope>NUCLEOTIDE SEQUENCE [LARGE SCALE GENOMIC DNA]</scope>
    <source>
        <strain evidence="2">cv. TM-1</strain>
    </source>
</reference>
<dbReference type="Pfam" id="PF10536">
    <property type="entry name" value="PMD"/>
    <property type="match status" value="1"/>
</dbReference>
<proteinExistence type="predicted"/>
<protein>
    <submittedName>
        <fullName evidence="3">Protein MAIN-LIKE 2-like</fullName>
    </submittedName>
</protein>
<feature type="domain" description="Aminotransferase-like plant mobile" evidence="1">
    <location>
        <begin position="47"/>
        <end position="239"/>
    </location>
</feature>